<gene>
    <name evidence="10" type="ORF">EZ444_01335</name>
</gene>
<dbReference type="AlphaFoldDB" id="A0A4R0NFR4"/>
<evidence type="ECO:0000259" key="9">
    <source>
        <dbReference type="Pfam" id="PF07715"/>
    </source>
</evidence>
<dbReference type="Pfam" id="PF07715">
    <property type="entry name" value="Plug"/>
    <property type="match status" value="1"/>
</dbReference>
<evidence type="ECO:0000256" key="5">
    <source>
        <dbReference type="ARBA" id="ARBA00023136"/>
    </source>
</evidence>
<dbReference type="EMBL" id="SJSM01000001">
    <property type="protein sequence ID" value="TCC99349.1"/>
    <property type="molecule type" value="Genomic_DNA"/>
</dbReference>
<dbReference type="OrthoDB" id="9768177at2"/>
<dbReference type="InterPro" id="IPR012910">
    <property type="entry name" value="Plug_dom"/>
</dbReference>
<keyword evidence="4 7" id="KW-0812">Transmembrane</keyword>
<feature type="domain" description="TonB-dependent receptor plug" evidence="9">
    <location>
        <begin position="248"/>
        <end position="358"/>
    </location>
</feature>
<dbReference type="InterPro" id="IPR023996">
    <property type="entry name" value="TonB-dep_OMP_SusC/RagA"/>
</dbReference>
<dbReference type="Gene3D" id="2.40.170.20">
    <property type="entry name" value="TonB-dependent receptor, beta-barrel domain"/>
    <property type="match status" value="1"/>
</dbReference>
<dbReference type="SUPFAM" id="SSF49464">
    <property type="entry name" value="Carboxypeptidase regulatory domain-like"/>
    <property type="match status" value="1"/>
</dbReference>
<dbReference type="Gene3D" id="2.60.40.1120">
    <property type="entry name" value="Carboxypeptidase-like, regulatory domain"/>
    <property type="match status" value="1"/>
</dbReference>
<dbReference type="InterPro" id="IPR023997">
    <property type="entry name" value="TonB-dep_OMP_SusC/RagA_CS"/>
</dbReference>
<dbReference type="RefSeq" id="WP_131606462.1">
    <property type="nucleotide sequence ID" value="NZ_SJSM01000001.1"/>
</dbReference>
<dbReference type="GO" id="GO:0009279">
    <property type="term" value="C:cell outer membrane"/>
    <property type="evidence" value="ECO:0007669"/>
    <property type="project" value="UniProtKB-SubCell"/>
</dbReference>
<evidence type="ECO:0000256" key="6">
    <source>
        <dbReference type="ARBA" id="ARBA00023237"/>
    </source>
</evidence>
<evidence type="ECO:0000313" key="11">
    <source>
        <dbReference type="Proteomes" id="UP000291117"/>
    </source>
</evidence>
<keyword evidence="6 7" id="KW-0998">Cell outer membrane</keyword>
<organism evidence="10 11">
    <name type="scientific">Pedobacter hiemivivus</name>
    <dbReference type="NCBI Taxonomy" id="2530454"/>
    <lineage>
        <taxon>Bacteria</taxon>
        <taxon>Pseudomonadati</taxon>
        <taxon>Bacteroidota</taxon>
        <taxon>Sphingobacteriia</taxon>
        <taxon>Sphingobacteriales</taxon>
        <taxon>Sphingobacteriaceae</taxon>
        <taxon>Pedobacter</taxon>
    </lineage>
</organism>
<keyword evidence="3 7" id="KW-1134">Transmembrane beta strand</keyword>
<keyword evidence="8" id="KW-1133">Transmembrane helix</keyword>
<dbReference type="Gene3D" id="2.170.130.10">
    <property type="entry name" value="TonB-dependent receptor, plug domain"/>
    <property type="match status" value="1"/>
</dbReference>
<name>A0A4R0NFR4_9SPHI</name>
<keyword evidence="11" id="KW-1185">Reference proteome</keyword>
<comment type="similarity">
    <text evidence="7">Belongs to the TonB-dependent receptor family.</text>
</comment>
<dbReference type="SUPFAM" id="SSF56935">
    <property type="entry name" value="Porins"/>
    <property type="match status" value="1"/>
</dbReference>
<comment type="subcellular location">
    <subcellularLocation>
        <location evidence="1 7">Cell outer membrane</location>
        <topology evidence="1 7">Multi-pass membrane protein</topology>
    </subcellularLocation>
</comment>
<evidence type="ECO:0000256" key="3">
    <source>
        <dbReference type="ARBA" id="ARBA00022452"/>
    </source>
</evidence>
<dbReference type="NCBIfam" id="TIGR04056">
    <property type="entry name" value="OMP_RagA_SusC"/>
    <property type="match status" value="1"/>
</dbReference>
<evidence type="ECO:0000256" key="4">
    <source>
        <dbReference type="ARBA" id="ARBA00022692"/>
    </source>
</evidence>
<evidence type="ECO:0000256" key="2">
    <source>
        <dbReference type="ARBA" id="ARBA00022448"/>
    </source>
</evidence>
<feature type="transmembrane region" description="Helical" evidence="8">
    <location>
        <begin position="42"/>
        <end position="62"/>
    </location>
</feature>
<dbReference type="InterPro" id="IPR036942">
    <property type="entry name" value="Beta-barrel_TonB_sf"/>
</dbReference>
<dbReference type="Pfam" id="PF13715">
    <property type="entry name" value="CarbopepD_reg_2"/>
    <property type="match status" value="1"/>
</dbReference>
<comment type="caution">
    <text evidence="10">The sequence shown here is derived from an EMBL/GenBank/DDBJ whole genome shotgun (WGS) entry which is preliminary data.</text>
</comment>
<dbReference type="NCBIfam" id="TIGR04057">
    <property type="entry name" value="SusC_RagA_signa"/>
    <property type="match status" value="1"/>
</dbReference>
<evidence type="ECO:0000313" key="10">
    <source>
        <dbReference type="EMBL" id="TCC99349.1"/>
    </source>
</evidence>
<dbReference type="InterPro" id="IPR037066">
    <property type="entry name" value="Plug_dom_sf"/>
</dbReference>
<sequence length="1198" mass="135002">MYKIYTKILCWPERHMPKILQIIDSVFDQIDEDSKNKWIMRINLITVLMIATFLQVSAAGFAQQLTLAKKNVSLEQVFQEIKKQTGYNVIYFDSQLNDQKKLDVNFKRTALKDVLEYCLKNQSLVFAIDEKTIVIKKEDKSLFDRVIDKFKSFDAYGTVFDDEGNVLPGATVRIKGSSKSIVTPSDGVFAFSEVDESTVLVFSYVGYRTQEIAVKGKRMPLKVVLVSTKSDLEEVNVTFSTGYQSIPKDRATGAYTVISGEEIGKKVAPNMLERLEGAGSGLLVNVGTPDRSLTQGRDNFTIRGTSTINSEKKPLIVLDGFPTELDLVNINPDNVENITILKDAAAASIWGVRAANGVIVIESKKGTYSNKPQVSFSSVFSLTGRPRLDYRKVLNSAQYLDLEKELVDKGILPGQKLAFSIYPLPVTTGANLYMQFKRGTIPQQQYNDEVGRLSKIDVNDQYQQYLLQSPFSQQYNVSVSGGSSITRNYLSASYTDEQTNNKGDYGSRMVVNFSNETKITPKLTFSAETFVTLMKQENNGIGLSANQPGTNALLPYDQIVDANGNATNFSYKAKAQTLDSLEKRDYLPWKYNYIDELANADNTFRSLAYRLTAGLNYKIMPWMSADLKYMTEREFDKTRNYYSPDTYMARNTINTYTVATTHVRGVPIGGILDLNDVEQNNYNIRGQLNFNPDLGAAGRLDAIIGAEFRETLRSGYGNRAYGYDNRLLSSIPVNYTQVYKTVDGDAKVPYGLNVINRKDRYASIFGNFTYTYKSKYSLSGSFRKDDSNLFGASKEFRTVPLWSIGGMWRAKDEGFMAPVEWLSKLNLRATAGYNGNLNKDTSPYLVMQQSGNNLINNDPYGSIYNPANPQLRWERVQTYNIGTDFSLFNSRISGSVDAYWRKSLDLLGNVDINPTYGFTSLLANRLEMKSRGVDVELSARAINNTGFSWTPSVNVSFNTNKVTKAYFQQETTSYYTNTNSPKQGQELGSLYTYKYAGLNEKGNAMIYNGKGEKVLADLVTFDEKDLGALQFQGNVTPHYFGGISNTFTYKDFELFTLFTFKAGHKFMRPTANEVFKLPYTRLAQADLANRWRVPGDESKTNIPAIDPQHTGTFRYIDSDYFVEDASYIRWRDVTLTYHIPVKKMKWNAFQMLSISATGRNLALWTANKERIDPDYLDNLSLTTLPPSKSIVFSVKATF</sequence>
<reference evidence="10 11" key="1">
    <citation type="submission" date="2019-02" db="EMBL/GenBank/DDBJ databases">
        <title>Pedobacter sp. RP-3-8 sp. nov., isolated from Arctic soil.</title>
        <authorList>
            <person name="Dahal R.H."/>
        </authorList>
    </citation>
    <scope>NUCLEOTIDE SEQUENCE [LARGE SCALE GENOMIC DNA]</scope>
    <source>
        <strain evidence="10 11">RP-3-8</strain>
    </source>
</reference>
<keyword evidence="5 7" id="KW-0472">Membrane</keyword>
<dbReference type="InterPro" id="IPR008969">
    <property type="entry name" value="CarboxyPept-like_regulatory"/>
</dbReference>
<evidence type="ECO:0000256" key="8">
    <source>
        <dbReference type="SAM" id="Phobius"/>
    </source>
</evidence>
<evidence type="ECO:0000256" key="7">
    <source>
        <dbReference type="PROSITE-ProRule" id="PRU01360"/>
    </source>
</evidence>
<keyword evidence="2 7" id="KW-0813">Transport</keyword>
<protein>
    <submittedName>
        <fullName evidence="10">SusC/RagA family TonB-linked outer membrane protein</fullName>
    </submittedName>
</protein>
<dbReference type="Proteomes" id="UP000291117">
    <property type="component" value="Unassembled WGS sequence"/>
</dbReference>
<evidence type="ECO:0000256" key="1">
    <source>
        <dbReference type="ARBA" id="ARBA00004571"/>
    </source>
</evidence>
<proteinExistence type="inferred from homology"/>
<dbReference type="InterPro" id="IPR039426">
    <property type="entry name" value="TonB-dep_rcpt-like"/>
</dbReference>
<accession>A0A4R0NFR4</accession>
<dbReference type="PROSITE" id="PS52016">
    <property type="entry name" value="TONB_DEPENDENT_REC_3"/>
    <property type="match status" value="1"/>
</dbReference>